<name>A0A139WGM6_TRICA</name>
<evidence type="ECO:0000313" key="1">
    <source>
        <dbReference type="EMBL" id="KYB27056.1"/>
    </source>
</evidence>
<sequence>MLGFLASNFCKGKGRPVDSAYFCNGPGEAICPLIQQKIV</sequence>
<gene>
    <name evidence="1" type="primary">AUGUSTUS-3.0.2_33383</name>
    <name evidence="1" type="ORF">TcasGA2_TC033383</name>
</gene>
<dbReference type="Proteomes" id="UP000007266">
    <property type="component" value="Linkage group 6"/>
</dbReference>
<dbReference type="EMBL" id="KQ971345">
    <property type="protein sequence ID" value="KYB27056.1"/>
    <property type="molecule type" value="Genomic_DNA"/>
</dbReference>
<dbReference type="InParanoid" id="A0A139WGM6"/>
<protein>
    <submittedName>
        <fullName evidence="1">Uncharacterized protein</fullName>
    </submittedName>
</protein>
<organism evidence="1 2">
    <name type="scientific">Tribolium castaneum</name>
    <name type="common">Red flour beetle</name>
    <dbReference type="NCBI Taxonomy" id="7070"/>
    <lineage>
        <taxon>Eukaryota</taxon>
        <taxon>Metazoa</taxon>
        <taxon>Ecdysozoa</taxon>
        <taxon>Arthropoda</taxon>
        <taxon>Hexapoda</taxon>
        <taxon>Insecta</taxon>
        <taxon>Pterygota</taxon>
        <taxon>Neoptera</taxon>
        <taxon>Endopterygota</taxon>
        <taxon>Coleoptera</taxon>
        <taxon>Polyphaga</taxon>
        <taxon>Cucujiformia</taxon>
        <taxon>Tenebrionidae</taxon>
        <taxon>Tenebrionidae incertae sedis</taxon>
        <taxon>Tribolium</taxon>
    </lineage>
</organism>
<reference evidence="1 2" key="2">
    <citation type="journal article" date="2010" name="Nucleic Acids Res.">
        <title>BeetleBase in 2010: revisions to provide comprehensive genomic information for Tribolium castaneum.</title>
        <authorList>
            <person name="Kim H.S."/>
            <person name="Murphy T."/>
            <person name="Xia J."/>
            <person name="Caragea D."/>
            <person name="Park Y."/>
            <person name="Beeman R.W."/>
            <person name="Lorenzen M.D."/>
            <person name="Butcher S."/>
            <person name="Manak J.R."/>
            <person name="Brown S.J."/>
        </authorList>
    </citation>
    <scope>GENOME REANNOTATION</scope>
    <source>
        <strain evidence="1 2">Georgia GA2</strain>
    </source>
</reference>
<dbReference type="AlphaFoldDB" id="A0A139WGM6"/>
<reference evidence="1 2" key="1">
    <citation type="journal article" date="2008" name="Nature">
        <title>The genome of the model beetle and pest Tribolium castaneum.</title>
        <authorList>
            <consortium name="Tribolium Genome Sequencing Consortium"/>
            <person name="Richards S."/>
            <person name="Gibbs R.A."/>
            <person name="Weinstock G.M."/>
            <person name="Brown S.J."/>
            <person name="Denell R."/>
            <person name="Beeman R.W."/>
            <person name="Gibbs R."/>
            <person name="Beeman R.W."/>
            <person name="Brown S.J."/>
            <person name="Bucher G."/>
            <person name="Friedrich M."/>
            <person name="Grimmelikhuijzen C.J."/>
            <person name="Klingler M."/>
            <person name="Lorenzen M."/>
            <person name="Richards S."/>
            <person name="Roth S."/>
            <person name="Schroder R."/>
            <person name="Tautz D."/>
            <person name="Zdobnov E.M."/>
            <person name="Muzny D."/>
            <person name="Gibbs R.A."/>
            <person name="Weinstock G.M."/>
            <person name="Attaway T."/>
            <person name="Bell S."/>
            <person name="Buhay C.J."/>
            <person name="Chandrabose M.N."/>
            <person name="Chavez D."/>
            <person name="Clerk-Blankenburg K.P."/>
            <person name="Cree A."/>
            <person name="Dao M."/>
            <person name="Davis C."/>
            <person name="Chacko J."/>
            <person name="Dinh H."/>
            <person name="Dugan-Rocha S."/>
            <person name="Fowler G."/>
            <person name="Garner T.T."/>
            <person name="Garnes J."/>
            <person name="Gnirke A."/>
            <person name="Hawes A."/>
            <person name="Hernandez J."/>
            <person name="Hines S."/>
            <person name="Holder M."/>
            <person name="Hume J."/>
            <person name="Jhangiani S.N."/>
            <person name="Joshi V."/>
            <person name="Khan Z.M."/>
            <person name="Jackson L."/>
            <person name="Kovar C."/>
            <person name="Kowis A."/>
            <person name="Lee S."/>
            <person name="Lewis L.R."/>
            <person name="Margolis J."/>
            <person name="Morgan M."/>
            <person name="Nazareth L.V."/>
            <person name="Nguyen N."/>
            <person name="Okwuonu G."/>
            <person name="Parker D."/>
            <person name="Richards S."/>
            <person name="Ruiz S.J."/>
            <person name="Santibanez J."/>
            <person name="Savard J."/>
            <person name="Scherer S.E."/>
            <person name="Schneider B."/>
            <person name="Sodergren E."/>
            <person name="Tautz D."/>
            <person name="Vattahil S."/>
            <person name="Villasana D."/>
            <person name="White C.S."/>
            <person name="Wright R."/>
            <person name="Park Y."/>
            <person name="Beeman R.W."/>
            <person name="Lord J."/>
            <person name="Oppert B."/>
            <person name="Lorenzen M."/>
            <person name="Brown S."/>
            <person name="Wang L."/>
            <person name="Savard J."/>
            <person name="Tautz D."/>
            <person name="Richards S."/>
            <person name="Weinstock G."/>
            <person name="Gibbs R.A."/>
            <person name="Liu Y."/>
            <person name="Worley K."/>
            <person name="Weinstock G."/>
            <person name="Elsik C.G."/>
            <person name="Reese J.T."/>
            <person name="Elhaik E."/>
            <person name="Landan G."/>
            <person name="Graur D."/>
            <person name="Arensburger P."/>
            <person name="Atkinson P."/>
            <person name="Beeman R.W."/>
            <person name="Beidler J."/>
            <person name="Brown S.J."/>
            <person name="Demuth J.P."/>
            <person name="Drury D.W."/>
            <person name="Du Y.Z."/>
            <person name="Fujiwara H."/>
            <person name="Lorenzen M."/>
            <person name="Maselli V."/>
            <person name="Osanai M."/>
            <person name="Park Y."/>
            <person name="Robertson H.M."/>
            <person name="Tu Z."/>
            <person name="Wang J.J."/>
            <person name="Wang S."/>
            <person name="Richards S."/>
            <person name="Song H."/>
            <person name="Zhang L."/>
            <person name="Sodergren E."/>
            <person name="Werner D."/>
            <person name="Stanke M."/>
            <person name="Morgenstern B."/>
            <person name="Solovyev V."/>
            <person name="Kosarev P."/>
            <person name="Brown G."/>
            <person name="Chen H.C."/>
            <person name="Ermolaeva O."/>
            <person name="Hlavina W."/>
            <person name="Kapustin Y."/>
            <person name="Kiryutin B."/>
            <person name="Kitts P."/>
            <person name="Maglott D."/>
            <person name="Pruitt K."/>
            <person name="Sapojnikov V."/>
            <person name="Souvorov A."/>
            <person name="Mackey A.J."/>
            <person name="Waterhouse R.M."/>
            <person name="Wyder S."/>
            <person name="Zdobnov E.M."/>
            <person name="Zdobnov E.M."/>
            <person name="Wyder S."/>
            <person name="Kriventseva E.V."/>
            <person name="Kadowaki T."/>
            <person name="Bork P."/>
            <person name="Aranda M."/>
            <person name="Bao R."/>
            <person name="Beermann A."/>
            <person name="Berns N."/>
            <person name="Bolognesi R."/>
            <person name="Bonneton F."/>
            <person name="Bopp D."/>
            <person name="Brown S.J."/>
            <person name="Bucher G."/>
            <person name="Butts T."/>
            <person name="Chaumot A."/>
            <person name="Denell R.E."/>
            <person name="Ferrier D.E."/>
            <person name="Friedrich M."/>
            <person name="Gordon C.M."/>
            <person name="Jindra M."/>
            <person name="Klingler M."/>
            <person name="Lan Q."/>
            <person name="Lattorff H.M."/>
            <person name="Laudet V."/>
            <person name="von Levetsow C."/>
            <person name="Liu Z."/>
            <person name="Lutz R."/>
            <person name="Lynch J.A."/>
            <person name="da Fonseca R.N."/>
            <person name="Posnien N."/>
            <person name="Reuter R."/>
            <person name="Roth S."/>
            <person name="Savard J."/>
            <person name="Schinko J.B."/>
            <person name="Schmitt C."/>
            <person name="Schoppmeier M."/>
            <person name="Schroder R."/>
            <person name="Shippy T.D."/>
            <person name="Simonnet F."/>
            <person name="Marques-Souza H."/>
            <person name="Tautz D."/>
            <person name="Tomoyasu Y."/>
            <person name="Trauner J."/>
            <person name="Van der Zee M."/>
            <person name="Vervoort M."/>
            <person name="Wittkopp N."/>
            <person name="Wimmer E.A."/>
            <person name="Yang X."/>
            <person name="Jones A.K."/>
            <person name="Sattelle D.B."/>
            <person name="Ebert P.R."/>
            <person name="Nelson D."/>
            <person name="Scott J.G."/>
            <person name="Beeman R.W."/>
            <person name="Muthukrishnan S."/>
            <person name="Kramer K.J."/>
            <person name="Arakane Y."/>
            <person name="Beeman R.W."/>
            <person name="Zhu Q."/>
            <person name="Hogenkamp D."/>
            <person name="Dixit R."/>
            <person name="Oppert B."/>
            <person name="Jiang H."/>
            <person name="Zou Z."/>
            <person name="Marshall J."/>
            <person name="Elpidina E."/>
            <person name="Vinokurov K."/>
            <person name="Oppert C."/>
            <person name="Zou Z."/>
            <person name="Evans J."/>
            <person name="Lu Z."/>
            <person name="Zhao P."/>
            <person name="Sumathipala N."/>
            <person name="Altincicek B."/>
            <person name="Vilcinskas A."/>
            <person name="Williams M."/>
            <person name="Hultmark D."/>
            <person name="Hetru C."/>
            <person name="Jiang H."/>
            <person name="Grimmelikhuijzen C.J."/>
            <person name="Hauser F."/>
            <person name="Cazzamali G."/>
            <person name="Williamson M."/>
            <person name="Park Y."/>
            <person name="Li B."/>
            <person name="Tanaka Y."/>
            <person name="Predel R."/>
            <person name="Neupert S."/>
            <person name="Schachtner J."/>
            <person name="Verleyen P."/>
            <person name="Raible F."/>
            <person name="Bork P."/>
            <person name="Friedrich M."/>
            <person name="Walden K.K."/>
            <person name="Robertson H.M."/>
            <person name="Angeli S."/>
            <person name="Foret S."/>
            <person name="Bucher G."/>
            <person name="Schuetz S."/>
            <person name="Maleszka R."/>
            <person name="Wimmer E.A."/>
            <person name="Beeman R.W."/>
            <person name="Lorenzen M."/>
            <person name="Tomoyasu Y."/>
            <person name="Miller S.C."/>
            <person name="Grossmann D."/>
            <person name="Bucher G."/>
        </authorList>
    </citation>
    <scope>NUCLEOTIDE SEQUENCE [LARGE SCALE GENOMIC DNA]</scope>
    <source>
        <strain evidence="1 2">Georgia GA2</strain>
    </source>
</reference>
<keyword evidence="2" id="KW-1185">Reference proteome</keyword>
<accession>A0A139WGM6</accession>
<proteinExistence type="predicted"/>
<evidence type="ECO:0000313" key="2">
    <source>
        <dbReference type="Proteomes" id="UP000007266"/>
    </source>
</evidence>